<accession>A0AAN1WDX0</accession>
<name>A0AAN1WDX0_9GAMM</name>
<gene>
    <name evidence="1" type="ORF">MARGE09_P0011</name>
</gene>
<organism evidence="1 2">
    <name type="scientific">Marinagarivorans cellulosilyticus</name>
    <dbReference type="NCBI Taxonomy" id="2721545"/>
    <lineage>
        <taxon>Bacteria</taxon>
        <taxon>Pseudomonadati</taxon>
        <taxon>Pseudomonadota</taxon>
        <taxon>Gammaproteobacteria</taxon>
        <taxon>Cellvibrionales</taxon>
        <taxon>Cellvibrionaceae</taxon>
        <taxon>Marinagarivorans</taxon>
    </lineage>
</organism>
<keyword evidence="2" id="KW-1185">Reference proteome</keyword>
<evidence type="ECO:0000313" key="1">
    <source>
        <dbReference type="EMBL" id="BCD95812.1"/>
    </source>
</evidence>
<dbReference type="AlphaFoldDB" id="A0AAN1WDX0"/>
<reference evidence="1 2" key="1">
    <citation type="journal article" date="2022" name="IScience">
        <title>An ultrasensitive nanofiber-based assay for enzymatic hydrolysis and deep-sea microbial degradation of cellulose.</title>
        <authorList>
            <person name="Tsudome M."/>
            <person name="Tachioka M."/>
            <person name="Miyazaki M."/>
            <person name="Uchimura K."/>
            <person name="Tsuda M."/>
            <person name="Takaki Y."/>
            <person name="Deguchi S."/>
        </authorList>
    </citation>
    <scope>NUCLEOTIDE SEQUENCE [LARGE SCALE GENOMIC DNA]</scope>
    <source>
        <strain evidence="1 2">GE09</strain>
    </source>
</reference>
<dbReference type="KEGG" id="marq:MARGE09_P0011"/>
<sequence>MPIWQCLNTNQKIVSIHLQQKTYTSAAKTINICHSQIPKSERIMINIAAVDNFLGQHGQFNLLDWLLENGHLAYSDYEQWRYGKQATLTPLIKLDKKQLIELSGQANKLCKKLKLCEEDQTYFAWDGQQQKHLRIDSDSVLQDAFCKKWLRAQDVPQLDLFMDNSAIVTENKLCDALANRQFDIASALIKELTTLNPNNNKLGGYQSLLIYSQHITQNTTIPTEAIAAELAGLEDEVSPLAQKLLQRGARDYLAVAWKRLAGSLENVSYDASTPKLHTSYAIAQIPDWQTVTRQLLNEALTYEHCELLVRLANAFYYLNDQAKSQFCWALAFERFPQDAEVIVEKTKPISVLALWESFCDLNDAWPDVFFSGFILASEPALIYQAEYFPGFSQSTTQLVADLMTKKLAGDDEISARQNIQNYSPALLRMVMSV</sequence>
<protein>
    <submittedName>
        <fullName evidence="1">Uncharacterized protein</fullName>
    </submittedName>
</protein>
<proteinExistence type="predicted"/>
<dbReference type="EMBL" id="AP023086">
    <property type="protein sequence ID" value="BCD95812.1"/>
    <property type="molecule type" value="Genomic_DNA"/>
</dbReference>
<dbReference type="RefSeq" id="WP_236985252.1">
    <property type="nucleotide sequence ID" value="NZ_AP023086.1"/>
</dbReference>
<dbReference type="Proteomes" id="UP001320119">
    <property type="component" value="Chromosome"/>
</dbReference>
<evidence type="ECO:0000313" key="2">
    <source>
        <dbReference type="Proteomes" id="UP001320119"/>
    </source>
</evidence>